<dbReference type="InterPro" id="IPR045280">
    <property type="entry name" value="TIFY-like"/>
</dbReference>
<dbReference type="GO" id="GO:0008270">
    <property type="term" value="F:zinc ion binding"/>
    <property type="evidence" value="ECO:0007669"/>
    <property type="project" value="UniProtKB-KW"/>
</dbReference>
<dbReference type="InterPro" id="IPR010402">
    <property type="entry name" value="CCT_domain"/>
</dbReference>
<dbReference type="Pfam" id="PF06203">
    <property type="entry name" value="CCT"/>
    <property type="match status" value="1"/>
</dbReference>
<evidence type="ECO:0000256" key="4">
    <source>
        <dbReference type="ARBA" id="ARBA00022723"/>
    </source>
</evidence>
<keyword evidence="9" id="KW-0010">Activator</keyword>
<evidence type="ECO:0000256" key="8">
    <source>
        <dbReference type="ARBA" id="ARBA00023125"/>
    </source>
</evidence>
<evidence type="ECO:0000256" key="5">
    <source>
        <dbReference type="ARBA" id="ARBA00022771"/>
    </source>
</evidence>
<dbReference type="GO" id="GO:0043565">
    <property type="term" value="F:sequence-specific DNA binding"/>
    <property type="evidence" value="ECO:0007669"/>
    <property type="project" value="InterPro"/>
</dbReference>
<keyword evidence="11 12" id="KW-0539">Nucleus</keyword>
<evidence type="ECO:0000256" key="10">
    <source>
        <dbReference type="ARBA" id="ARBA00023163"/>
    </source>
</evidence>
<dbReference type="Gene3D" id="3.30.50.10">
    <property type="entry name" value="Erythroid Transcription Factor GATA-1, subunit A"/>
    <property type="match status" value="1"/>
</dbReference>
<feature type="region of interest" description="Disordered" evidence="13">
    <location>
        <begin position="30"/>
        <end position="80"/>
    </location>
</feature>
<dbReference type="SUPFAM" id="SSF57716">
    <property type="entry name" value="Glucocorticoid receptor-like (DNA-binding domain)"/>
    <property type="match status" value="1"/>
</dbReference>
<evidence type="ECO:0000259" key="15">
    <source>
        <dbReference type="PROSITE" id="PS51320"/>
    </source>
</evidence>
<feature type="compositionally biased region" description="Acidic residues" evidence="13">
    <location>
        <begin position="343"/>
        <end position="352"/>
    </location>
</feature>
<evidence type="ECO:0000256" key="12">
    <source>
        <dbReference type="PROSITE-ProRule" id="PRU00357"/>
    </source>
</evidence>
<evidence type="ECO:0000313" key="16">
    <source>
        <dbReference type="EMBL" id="KAK9666622.1"/>
    </source>
</evidence>
<feature type="region of interest" description="Disordered" evidence="13">
    <location>
        <begin position="285"/>
        <end position="352"/>
    </location>
</feature>
<dbReference type="PANTHER" id="PTHR46125">
    <property type="entry name" value="GATA TRANSCRIPTION FACTOR 28"/>
    <property type="match status" value="1"/>
</dbReference>
<keyword evidence="4" id="KW-0479">Metal-binding</keyword>
<comment type="subcellular location">
    <subcellularLocation>
        <location evidence="2 12">Nucleus</location>
    </subcellularLocation>
</comment>
<keyword evidence="6" id="KW-0862">Zinc</keyword>
<keyword evidence="5" id="KW-0863">Zinc-finger</keyword>
<dbReference type="EMBL" id="JBDFQZ010000014">
    <property type="protein sequence ID" value="KAK9666622.1"/>
    <property type="molecule type" value="Genomic_DNA"/>
</dbReference>
<feature type="compositionally biased region" description="Acidic residues" evidence="13">
    <location>
        <begin position="39"/>
        <end position="51"/>
    </location>
</feature>
<comment type="similarity">
    <text evidence="3">Belongs to the type IV zinc-finger family. Class C subfamily.</text>
</comment>
<evidence type="ECO:0000256" key="6">
    <source>
        <dbReference type="ARBA" id="ARBA00022833"/>
    </source>
</evidence>
<evidence type="ECO:0000256" key="13">
    <source>
        <dbReference type="SAM" id="MobiDB-lite"/>
    </source>
</evidence>
<evidence type="ECO:0000256" key="3">
    <source>
        <dbReference type="ARBA" id="ARBA00007722"/>
    </source>
</evidence>
<keyword evidence="8" id="KW-0238">DNA-binding</keyword>
<feature type="compositionally biased region" description="Basic and acidic residues" evidence="13">
    <location>
        <begin position="304"/>
        <end position="327"/>
    </location>
</feature>
<keyword evidence="17" id="KW-1185">Reference proteome</keyword>
<dbReference type="PROSITE" id="PS00344">
    <property type="entry name" value="GATA_ZN_FINGER_1"/>
    <property type="match status" value="1"/>
</dbReference>
<proteinExistence type="inferred from homology"/>
<dbReference type="PROSITE" id="PS51320">
    <property type="entry name" value="TIFY"/>
    <property type="match status" value="1"/>
</dbReference>
<dbReference type="SMART" id="SM00401">
    <property type="entry name" value="ZnF_GATA"/>
    <property type="match status" value="1"/>
</dbReference>
<evidence type="ECO:0000259" key="14">
    <source>
        <dbReference type="PROSITE" id="PS51017"/>
    </source>
</evidence>
<dbReference type="InterPro" id="IPR000679">
    <property type="entry name" value="Znf_GATA"/>
</dbReference>
<feature type="domain" description="Tify" evidence="15">
    <location>
        <begin position="110"/>
        <end position="145"/>
    </location>
</feature>
<dbReference type="SMART" id="SM00979">
    <property type="entry name" value="TIFY"/>
    <property type="match status" value="1"/>
</dbReference>
<accession>A0AAW1GY77</accession>
<dbReference type="PROSITE" id="PS51017">
    <property type="entry name" value="CCT"/>
    <property type="match status" value="1"/>
</dbReference>
<dbReference type="Pfam" id="PF00320">
    <property type="entry name" value="GATA"/>
    <property type="match status" value="1"/>
</dbReference>
<protein>
    <recommendedName>
        <fullName evidence="18">GATA transcription factor 19-like</fullName>
    </recommendedName>
</protein>
<comment type="caution">
    <text evidence="16">The sequence shown here is derived from an EMBL/GenBank/DDBJ whole genome shotgun (WGS) entry which is preliminary data.</text>
</comment>
<comment type="function">
    <text evidence="1">Transcriptional activator that specifically binds 5'-GATA-3' or 5'-GAT-3' motifs within gene promoters.</text>
</comment>
<dbReference type="PANTHER" id="PTHR46125:SF15">
    <property type="entry name" value="GATA TRANSCRIPTION FACTOR 19-LIKE ISOFORM X1"/>
    <property type="match status" value="1"/>
</dbReference>
<feature type="domain" description="CCT" evidence="14">
    <location>
        <begin position="178"/>
        <end position="220"/>
    </location>
</feature>
<sequence length="398" mass="43774">MHNYNNKFEIKPREMDSTYGRHLRHTAAMEAADDFRDDFSDDVSGGEDEEATPTARVSDDDDDVTASGGDDEDAASARVSIAVPRRVNGGRAFRSVFTPPSLPPLSSSSTVRRASELSITFEGEVYVFPAVAPDKVQAVLVLLGGCDTSTSVPTSEFLPRKHNMTPDVPTNGEKVSHRIASLVRFREKRKERCFNKKIRYTCRKEVAQRAHHKNGQFVSVGDGDKAAVENWDPRNGTPPPESVCHHCGISEKSTPAMRRGPAGPRTLCNACGLMWANKGTLRDLRKPGRITPFQGDAGTPGDIKSSRMTDRDHYYNQDIQRSPEDAKPTVSDSGKTLTRENEQDMLENGEDVGNDSAISLRKIPVNVIEQDALEDVINGSGTEFEIPAGFDEPMTAFY</sequence>
<evidence type="ECO:0000256" key="2">
    <source>
        <dbReference type="ARBA" id="ARBA00004123"/>
    </source>
</evidence>
<dbReference type="GO" id="GO:0005634">
    <property type="term" value="C:nucleus"/>
    <property type="evidence" value="ECO:0007669"/>
    <property type="project" value="UniProtKB-SubCell"/>
</dbReference>
<evidence type="ECO:0000256" key="7">
    <source>
        <dbReference type="ARBA" id="ARBA00023015"/>
    </source>
</evidence>
<dbReference type="CDD" id="cd00202">
    <property type="entry name" value="ZnF_GATA"/>
    <property type="match status" value="1"/>
</dbReference>
<evidence type="ECO:0000313" key="17">
    <source>
        <dbReference type="Proteomes" id="UP001443914"/>
    </source>
</evidence>
<keyword evidence="10" id="KW-0804">Transcription</keyword>
<evidence type="ECO:0000256" key="9">
    <source>
        <dbReference type="ARBA" id="ARBA00023159"/>
    </source>
</evidence>
<dbReference type="InterPro" id="IPR010399">
    <property type="entry name" value="Tify_dom"/>
</dbReference>
<dbReference type="AlphaFoldDB" id="A0AAW1GY77"/>
<dbReference type="InterPro" id="IPR013088">
    <property type="entry name" value="Znf_NHR/GATA"/>
</dbReference>
<reference evidence="16" key="1">
    <citation type="submission" date="2024-03" db="EMBL/GenBank/DDBJ databases">
        <title>WGS assembly of Saponaria officinalis var. Norfolk2.</title>
        <authorList>
            <person name="Jenkins J."/>
            <person name="Shu S."/>
            <person name="Grimwood J."/>
            <person name="Barry K."/>
            <person name="Goodstein D."/>
            <person name="Schmutz J."/>
            <person name="Leebens-Mack J."/>
            <person name="Osbourn A."/>
        </authorList>
    </citation>
    <scope>NUCLEOTIDE SEQUENCE [LARGE SCALE GENOMIC DNA]</scope>
    <source>
        <strain evidence="16">JIC</strain>
    </source>
</reference>
<feature type="compositionally biased region" description="Acidic residues" evidence="13">
    <location>
        <begin position="59"/>
        <end position="74"/>
    </location>
</feature>
<organism evidence="16 17">
    <name type="scientific">Saponaria officinalis</name>
    <name type="common">Common soapwort</name>
    <name type="synonym">Lychnis saponaria</name>
    <dbReference type="NCBI Taxonomy" id="3572"/>
    <lineage>
        <taxon>Eukaryota</taxon>
        <taxon>Viridiplantae</taxon>
        <taxon>Streptophyta</taxon>
        <taxon>Embryophyta</taxon>
        <taxon>Tracheophyta</taxon>
        <taxon>Spermatophyta</taxon>
        <taxon>Magnoliopsida</taxon>
        <taxon>eudicotyledons</taxon>
        <taxon>Gunneridae</taxon>
        <taxon>Pentapetalae</taxon>
        <taxon>Caryophyllales</taxon>
        <taxon>Caryophyllaceae</taxon>
        <taxon>Caryophylleae</taxon>
        <taxon>Saponaria</taxon>
    </lineage>
</organism>
<evidence type="ECO:0000256" key="11">
    <source>
        <dbReference type="ARBA" id="ARBA00023242"/>
    </source>
</evidence>
<gene>
    <name evidence="16" type="ORF">RND81_14G198800</name>
</gene>
<evidence type="ECO:0008006" key="18">
    <source>
        <dbReference type="Google" id="ProtNLM"/>
    </source>
</evidence>
<dbReference type="Proteomes" id="UP001443914">
    <property type="component" value="Unassembled WGS sequence"/>
</dbReference>
<dbReference type="GO" id="GO:0006355">
    <property type="term" value="P:regulation of DNA-templated transcription"/>
    <property type="evidence" value="ECO:0007669"/>
    <property type="project" value="InterPro"/>
</dbReference>
<evidence type="ECO:0000256" key="1">
    <source>
        <dbReference type="ARBA" id="ARBA00002206"/>
    </source>
</evidence>
<name>A0AAW1GY77_SAPOF</name>
<keyword evidence="7" id="KW-0805">Transcription regulation</keyword>